<evidence type="ECO:0000256" key="2">
    <source>
        <dbReference type="ARBA" id="ARBA00023002"/>
    </source>
</evidence>
<evidence type="ECO:0000259" key="3">
    <source>
        <dbReference type="SMART" id="SM00903"/>
    </source>
</evidence>
<accession>A0A3D9HVG1</accession>
<dbReference type="Gene3D" id="2.30.110.10">
    <property type="entry name" value="Electron Transport, Fmn-binding Protein, Chain A"/>
    <property type="match status" value="1"/>
</dbReference>
<dbReference type="InterPro" id="IPR012349">
    <property type="entry name" value="Split_barrel_FMN-bd"/>
</dbReference>
<name>A0A3D9HVG1_9PROT</name>
<reference evidence="4 5" key="1">
    <citation type="submission" date="2018-07" db="EMBL/GenBank/DDBJ databases">
        <title>Genomic Encyclopedia of Type Strains, Phase III (KMG-III): the genomes of soil and plant-associated and newly described type strains.</title>
        <authorList>
            <person name="Whitman W."/>
        </authorList>
    </citation>
    <scope>NUCLEOTIDE SEQUENCE [LARGE SCALE GENOMIC DNA]</scope>
    <source>
        <strain evidence="4 5">CECT 8488</strain>
    </source>
</reference>
<comment type="similarity">
    <text evidence="1">Belongs to the non-flavoprotein flavin reductase family.</text>
</comment>
<evidence type="ECO:0000313" key="5">
    <source>
        <dbReference type="Proteomes" id="UP000256845"/>
    </source>
</evidence>
<protein>
    <submittedName>
        <fullName evidence="4">Flavin reductase (DIM6/NTAB) family NADH-FMN oxidoreductase RutF</fullName>
    </submittedName>
</protein>
<evidence type="ECO:0000256" key="1">
    <source>
        <dbReference type="ARBA" id="ARBA00008898"/>
    </source>
</evidence>
<dbReference type="GO" id="GO:0042602">
    <property type="term" value="F:riboflavin reductase (NADPH) activity"/>
    <property type="evidence" value="ECO:0007669"/>
    <property type="project" value="TreeGrafter"/>
</dbReference>
<feature type="domain" description="Flavin reductase like" evidence="3">
    <location>
        <begin position="35"/>
        <end position="180"/>
    </location>
</feature>
<dbReference type="InterPro" id="IPR002563">
    <property type="entry name" value="Flavin_Rdtase-like_dom"/>
</dbReference>
<comment type="caution">
    <text evidence="4">The sequence shown here is derived from an EMBL/GenBank/DDBJ whole genome shotgun (WGS) entry which is preliminary data.</text>
</comment>
<keyword evidence="2" id="KW-0560">Oxidoreductase</keyword>
<keyword evidence="5" id="KW-1185">Reference proteome</keyword>
<organism evidence="4 5">
    <name type="scientific">Aestuariispira insulae</name>
    <dbReference type="NCBI Taxonomy" id="1461337"/>
    <lineage>
        <taxon>Bacteria</taxon>
        <taxon>Pseudomonadati</taxon>
        <taxon>Pseudomonadota</taxon>
        <taxon>Alphaproteobacteria</taxon>
        <taxon>Rhodospirillales</taxon>
        <taxon>Kiloniellaceae</taxon>
        <taxon>Aestuariispira</taxon>
    </lineage>
</organism>
<sequence length="184" mass="20416">MGQRRMQGKSLRKRWKVESVQMGDSFTALDFRSACGQFATGVCVVTGMLDNKSPVGVTINSFSSVSLEPPLVLFCLDKNALSFDAFSIASRFAVNILAEDQQALSNNFARQSDDKFADIDYQVTEEGVPVLENCLTVMECRMYAVHDGGDHQIIVGEVSRIRKQREDARPLLYFRGGYNALASD</sequence>
<proteinExistence type="inferred from homology"/>
<dbReference type="GO" id="GO:0010181">
    <property type="term" value="F:FMN binding"/>
    <property type="evidence" value="ECO:0007669"/>
    <property type="project" value="InterPro"/>
</dbReference>
<gene>
    <name evidence="4" type="ORF">DFP90_101183</name>
</gene>
<dbReference type="PANTHER" id="PTHR30466">
    <property type="entry name" value="FLAVIN REDUCTASE"/>
    <property type="match status" value="1"/>
</dbReference>
<dbReference type="AlphaFoldDB" id="A0A3D9HVG1"/>
<evidence type="ECO:0000313" key="4">
    <source>
        <dbReference type="EMBL" id="RED53395.1"/>
    </source>
</evidence>
<dbReference type="Proteomes" id="UP000256845">
    <property type="component" value="Unassembled WGS sequence"/>
</dbReference>
<dbReference type="Pfam" id="PF01613">
    <property type="entry name" value="Flavin_Reduct"/>
    <property type="match status" value="1"/>
</dbReference>
<dbReference type="SUPFAM" id="SSF50475">
    <property type="entry name" value="FMN-binding split barrel"/>
    <property type="match status" value="1"/>
</dbReference>
<dbReference type="PANTHER" id="PTHR30466:SF11">
    <property type="entry name" value="FLAVIN-DEPENDENT MONOOXYGENASE, REDUCTASE SUBUNIT HSAB"/>
    <property type="match status" value="1"/>
</dbReference>
<dbReference type="EMBL" id="QRDW01000001">
    <property type="protein sequence ID" value="RED53395.1"/>
    <property type="molecule type" value="Genomic_DNA"/>
</dbReference>
<dbReference type="SMART" id="SM00903">
    <property type="entry name" value="Flavin_Reduct"/>
    <property type="match status" value="1"/>
</dbReference>
<dbReference type="InterPro" id="IPR050268">
    <property type="entry name" value="NADH-dep_flavin_reductase"/>
</dbReference>